<gene>
    <name evidence="8" type="ORF">V2H45_19520</name>
</gene>
<evidence type="ECO:0000259" key="7">
    <source>
        <dbReference type="PROSITE" id="PS50110"/>
    </source>
</evidence>
<evidence type="ECO:0000256" key="1">
    <source>
        <dbReference type="ARBA" id="ARBA00022553"/>
    </source>
</evidence>
<evidence type="ECO:0000256" key="5">
    <source>
        <dbReference type="ARBA" id="ARBA00023163"/>
    </source>
</evidence>
<dbReference type="GO" id="GO:0000160">
    <property type="term" value="P:phosphorelay signal transduction system"/>
    <property type="evidence" value="ECO:0007669"/>
    <property type="project" value="UniProtKB-KW"/>
</dbReference>
<dbReference type="EMBL" id="JAZBJZ010000101">
    <property type="protein sequence ID" value="MEE3718938.1"/>
    <property type="molecule type" value="Genomic_DNA"/>
</dbReference>
<keyword evidence="3" id="KW-0805">Transcription regulation</keyword>
<dbReference type="PROSITE" id="PS50110">
    <property type="entry name" value="RESPONSE_REGULATORY"/>
    <property type="match status" value="1"/>
</dbReference>
<keyword evidence="9" id="KW-1185">Reference proteome</keyword>
<evidence type="ECO:0000313" key="8">
    <source>
        <dbReference type="EMBL" id="MEE3718938.1"/>
    </source>
</evidence>
<proteinExistence type="predicted"/>
<dbReference type="FunFam" id="3.40.50.2300:FF:000001">
    <property type="entry name" value="DNA-binding response regulator PhoB"/>
    <property type="match status" value="1"/>
</dbReference>
<dbReference type="SUPFAM" id="SSF52172">
    <property type="entry name" value="CheY-like"/>
    <property type="match status" value="1"/>
</dbReference>
<protein>
    <submittedName>
        <fullName evidence="8">Response regulator</fullName>
    </submittedName>
</protein>
<dbReference type="Gene3D" id="3.40.50.2300">
    <property type="match status" value="1"/>
</dbReference>
<evidence type="ECO:0000256" key="4">
    <source>
        <dbReference type="ARBA" id="ARBA00023125"/>
    </source>
</evidence>
<name>A0AAW9Q2Z6_9CYAN</name>
<organism evidence="8 9">
    <name type="scientific">Tumidithrix elongata BACA0141</name>
    <dbReference type="NCBI Taxonomy" id="2716417"/>
    <lineage>
        <taxon>Bacteria</taxon>
        <taxon>Bacillati</taxon>
        <taxon>Cyanobacteriota</taxon>
        <taxon>Cyanophyceae</taxon>
        <taxon>Pseudanabaenales</taxon>
        <taxon>Pseudanabaenaceae</taxon>
        <taxon>Tumidithrix</taxon>
        <taxon>Tumidithrix elongata</taxon>
    </lineage>
</organism>
<dbReference type="InterPro" id="IPR050595">
    <property type="entry name" value="Bact_response_regulator"/>
</dbReference>
<accession>A0AAW9Q2Z6</accession>
<keyword evidence="2" id="KW-0902">Two-component regulatory system</keyword>
<dbReference type="InterPro" id="IPR001789">
    <property type="entry name" value="Sig_transdc_resp-reg_receiver"/>
</dbReference>
<dbReference type="AlphaFoldDB" id="A0AAW9Q2Z6"/>
<sequence length="140" mass="15497">MTTKLIVKVTTKRTVNVTTKRILIVDDDASILEVLAACLQKLGGWEVLKAASGKEALEQARKEKPDAIVLDVMMPEMDGFTFLQYLRSEPKTPPIPVVLLTANSYIPNPDLLPELGVVLTISKPFLPVMLVQQISQALKW</sequence>
<dbReference type="Pfam" id="PF00072">
    <property type="entry name" value="Response_reg"/>
    <property type="match status" value="1"/>
</dbReference>
<dbReference type="CDD" id="cd17552">
    <property type="entry name" value="REC_RR468-like"/>
    <property type="match status" value="1"/>
</dbReference>
<evidence type="ECO:0000256" key="6">
    <source>
        <dbReference type="PROSITE-ProRule" id="PRU00169"/>
    </source>
</evidence>
<reference evidence="8" key="1">
    <citation type="submission" date="2024-01" db="EMBL/GenBank/DDBJ databases">
        <title>Bank of Algae and Cyanobacteria of the Azores (BACA) strain genomes.</title>
        <authorList>
            <person name="Luz R."/>
            <person name="Cordeiro R."/>
            <person name="Fonseca A."/>
            <person name="Goncalves V."/>
        </authorList>
    </citation>
    <scope>NUCLEOTIDE SEQUENCE</scope>
    <source>
        <strain evidence="8">BACA0141</strain>
    </source>
</reference>
<feature type="modified residue" description="4-aspartylphosphate" evidence="6">
    <location>
        <position position="71"/>
    </location>
</feature>
<keyword evidence="1 6" id="KW-0597">Phosphoprotein</keyword>
<dbReference type="InterPro" id="IPR011006">
    <property type="entry name" value="CheY-like_superfamily"/>
</dbReference>
<comment type="caution">
    <text evidence="8">The sequence shown here is derived from an EMBL/GenBank/DDBJ whole genome shotgun (WGS) entry which is preliminary data.</text>
</comment>
<dbReference type="GO" id="GO:0003677">
    <property type="term" value="F:DNA binding"/>
    <property type="evidence" value="ECO:0007669"/>
    <property type="project" value="UniProtKB-KW"/>
</dbReference>
<dbReference type="PANTHER" id="PTHR44591">
    <property type="entry name" value="STRESS RESPONSE REGULATOR PROTEIN 1"/>
    <property type="match status" value="1"/>
</dbReference>
<evidence type="ECO:0000256" key="2">
    <source>
        <dbReference type="ARBA" id="ARBA00023012"/>
    </source>
</evidence>
<dbReference type="Proteomes" id="UP001333818">
    <property type="component" value="Unassembled WGS sequence"/>
</dbReference>
<dbReference type="SMART" id="SM00448">
    <property type="entry name" value="REC"/>
    <property type="match status" value="1"/>
</dbReference>
<evidence type="ECO:0000313" key="9">
    <source>
        <dbReference type="Proteomes" id="UP001333818"/>
    </source>
</evidence>
<keyword evidence="4" id="KW-0238">DNA-binding</keyword>
<evidence type="ECO:0000256" key="3">
    <source>
        <dbReference type="ARBA" id="ARBA00023015"/>
    </source>
</evidence>
<dbReference type="PANTHER" id="PTHR44591:SF3">
    <property type="entry name" value="RESPONSE REGULATORY DOMAIN-CONTAINING PROTEIN"/>
    <property type="match status" value="1"/>
</dbReference>
<dbReference type="RefSeq" id="WP_330485374.1">
    <property type="nucleotide sequence ID" value="NZ_JAZBJZ010000101.1"/>
</dbReference>
<keyword evidence="5" id="KW-0804">Transcription</keyword>
<feature type="domain" description="Response regulatory" evidence="7">
    <location>
        <begin position="21"/>
        <end position="138"/>
    </location>
</feature>